<organism evidence="5 6">
    <name type="scientific">Sediminicurvatus halobius</name>
    <dbReference type="NCBI Taxonomy" id="2182432"/>
    <lineage>
        <taxon>Bacteria</taxon>
        <taxon>Pseudomonadati</taxon>
        <taxon>Pseudomonadota</taxon>
        <taxon>Gammaproteobacteria</taxon>
        <taxon>Chromatiales</taxon>
        <taxon>Ectothiorhodospiraceae</taxon>
        <taxon>Sediminicurvatus</taxon>
    </lineage>
</organism>
<dbReference type="Pfam" id="PF10335">
    <property type="entry name" value="DUF294_C"/>
    <property type="match status" value="1"/>
</dbReference>
<dbReference type="Proteomes" id="UP000245474">
    <property type="component" value="Unassembled WGS sequence"/>
</dbReference>
<dbReference type="Pfam" id="PF03445">
    <property type="entry name" value="DUF294"/>
    <property type="match status" value="1"/>
</dbReference>
<dbReference type="InterPro" id="IPR046342">
    <property type="entry name" value="CBS_dom_sf"/>
</dbReference>
<name>A0A2U2N3B0_9GAMM</name>
<proteinExistence type="predicted"/>
<evidence type="ECO:0000313" key="6">
    <source>
        <dbReference type="Proteomes" id="UP000245474"/>
    </source>
</evidence>
<evidence type="ECO:0000259" key="3">
    <source>
        <dbReference type="PROSITE" id="PS50042"/>
    </source>
</evidence>
<dbReference type="SUPFAM" id="SSF81301">
    <property type="entry name" value="Nucleotidyltransferase"/>
    <property type="match status" value="1"/>
</dbReference>
<dbReference type="InterPro" id="IPR018821">
    <property type="entry name" value="DUF294_put_nucleoTrafse_sb-bd"/>
</dbReference>
<keyword evidence="5" id="KW-0808">Transferase</keyword>
<dbReference type="GO" id="GO:0008773">
    <property type="term" value="F:[protein-PII] uridylyltransferase activity"/>
    <property type="evidence" value="ECO:0007669"/>
    <property type="project" value="InterPro"/>
</dbReference>
<sequence>MDADAAASVRAFLEAHAPFDGLLPRHRQYFAEHCEQRDYAPGEVILEPRMGRVSHFHLVAAGRVRGERPDIGDDGSEAFELGEGDTFPMAALLGERATRTVYRAEDAVRCYRLAREHFERLFTESPAFRDYCIRGVSSLLEQVQQDIQRGAARSLGSESTLDMPLARLMRAEPLSCPPELSVREAVERMHARKVGSMVVVDEAQRPVGIFTLHDLRALIAARADLEAPIGSVMTPRPCCLSAETYAFEAVVEMAQRHIRHVVVTEGERLVGVVSERDLFALQRINVVHLMRAVARAESLDRLVAARGDISRLIDGMMAHGAGVEQMTRIITLLNDRTVSRVIELCLAEEDDPGVPFTWIAFGSEGRSEQTLVTDQDNAILFDPGSEDTVAVRQRLLPIARRINEALDRCGFPLCKGNIMASNPRLCLSFAEWEEAFRRIVASATPEHLLDSTIYFDFRPVWGDIAFGEHLHQRVLAMASGNSLFLHTLAGNALSVKPPLGVFRDFVTERDPKDDVHRLDLKIRGLTPFVDGARVLCLQAGIEETNTPERFARLAEAEAIRGEEAEAFTRSFAFVQLLRMREHQRQAAAGLPMHNRLDPETLNPMDRRILKEAFRQARRLQRKLEIRFHL</sequence>
<dbReference type="InterPro" id="IPR051257">
    <property type="entry name" value="Diverse_CBS-Domain"/>
</dbReference>
<dbReference type="PROSITE" id="PS50042">
    <property type="entry name" value="CNMP_BINDING_3"/>
    <property type="match status" value="1"/>
</dbReference>
<dbReference type="Pfam" id="PF00027">
    <property type="entry name" value="cNMP_binding"/>
    <property type="match status" value="1"/>
</dbReference>
<dbReference type="PROSITE" id="PS51371">
    <property type="entry name" value="CBS"/>
    <property type="match status" value="2"/>
</dbReference>
<dbReference type="InterPro" id="IPR000595">
    <property type="entry name" value="cNMP-bd_dom"/>
</dbReference>
<dbReference type="OrthoDB" id="9808528at2"/>
<dbReference type="InterPro" id="IPR005105">
    <property type="entry name" value="GlnD_Uridyltrans_N"/>
</dbReference>
<dbReference type="EMBL" id="QFFI01000010">
    <property type="protein sequence ID" value="PWG63557.1"/>
    <property type="molecule type" value="Genomic_DNA"/>
</dbReference>
<dbReference type="PANTHER" id="PTHR43080:SF2">
    <property type="entry name" value="CBS DOMAIN-CONTAINING PROTEIN"/>
    <property type="match status" value="1"/>
</dbReference>
<dbReference type="InterPro" id="IPR043519">
    <property type="entry name" value="NT_sf"/>
</dbReference>
<accession>A0A2U2N3B0</accession>
<reference evidence="5 6" key="1">
    <citation type="submission" date="2018-05" db="EMBL/GenBank/DDBJ databases">
        <title>Spiribacter halobius sp. nov., a moderately halophilic bacterium isolated from marine solar saltern.</title>
        <authorList>
            <person name="Zheng W.-S."/>
            <person name="Lu D.-C."/>
            <person name="Du Z.-J."/>
        </authorList>
    </citation>
    <scope>NUCLEOTIDE SEQUENCE [LARGE SCALE GENOMIC DNA]</scope>
    <source>
        <strain evidence="5 6">E85</strain>
    </source>
</reference>
<keyword evidence="1 2" id="KW-0129">CBS domain</keyword>
<dbReference type="PANTHER" id="PTHR43080">
    <property type="entry name" value="CBS DOMAIN-CONTAINING PROTEIN CBSX3, MITOCHONDRIAL"/>
    <property type="match status" value="1"/>
</dbReference>
<evidence type="ECO:0000313" key="5">
    <source>
        <dbReference type="EMBL" id="PWG63557.1"/>
    </source>
</evidence>
<feature type="domain" description="Cyclic nucleotide-binding" evidence="3">
    <location>
        <begin position="18"/>
        <end position="122"/>
    </location>
</feature>
<dbReference type="AlphaFoldDB" id="A0A2U2N3B0"/>
<dbReference type="InterPro" id="IPR014710">
    <property type="entry name" value="RmlC-like_jellyroll"/>
</dbReference>
<dbReference type="SMART" id="SM00100">
    <property type="entry name" value="cNMP"/>
    <property type="match status" value="1"/>
</dbReference>
<gene>
    <name evidence="5" type="ORF">DEM34_08340</name>
</gene>
<feature type="domain" description="CBS" evidence="4">
    <location>
        <begin position="169"/>
        <end position="225"/>
    </location>
</feature>
<dbReference type="Gene3D" id="2.60.120.10">
    <property type="entry name" value="Jelly Rolls"/>
    <property type="match status" value="1"/>
</dbReference>
<dbReference type="InterPro" id="IPR018490">
    <property type="entry name" value="cNMP-bd_dom_sf"/>
</dbReference>
<dbReference type="SUPFAM" id="SSF54631">
    <property type="entry name" value="CBS-domain pair"/>
    <property type="match status" value="1"/>
</dbReference>
<dbReference type="RefSeq" id="WP_109678146.1">
    <property type="nucleotide sequence ID" value="NZ_CP086615.1"/>
</dbReference>
<dbReference type="SUPFAM" id="SSF51206">
    <property type="entry name" value="cAMP-binding domain-like"/>
    <property type="match status" value="1"/>
</dbReference>
<evidence type="ECO:0000256" key="1">
    <source>
        <dbReference type="ARBA" id="ARBA00023122"/>
    </source>
</evidence>
<dbReference type="InterPro" id="IPR000644">
    <property type="entry name" value="CBS_dom"/>
</dbReference>
<dbReference type="SMART" id="SM00116">
    <property type="entry name" value="CBS"/>
    <property type="match status" value="2"/>
</dbReference>
<dbReference type="Pfam" id="PF00571">
    <property type="entry name" value="CBS"/>
    <property type="match status" value="2"/>
</dbReference>
<protein>
    <submittedName>
        <fullName evidence="5">Nucleotidyltransferase</fullName>
    </submittedName>
</protein>
<feature type="domain" description="CBS" evidence="4">
    <location>
        <begin position="233"/>
        <end position="290"/>
    </location>
</feature>
<dbReference type="CDD" id="cd00038">
    <property type="entry name" value="CAP_ED"/>
    <property type="match status" value="1"/>
</dbReference>
<dbReference type="CDD" id="cd05401">
    <property type="entry name" value="NT_GlnE_GlnD_like"/>
    <property type="match status" value="1"/>
</dbReference>
<evidence type="ECO:0000259" key="4">
    <source>
        <dbReference type="PROSITE" id="PS51371"/>
    </source>
</evidence>
<dbReference type="Gene3D" id="3.10.580.10">
    <property type="entry name" value="CBS-domain"/>
    <property type="match status" value="1"/>
</dbReference>
<keyword evidence="6" id="KW-1185">Reference proteome</keyword>
<comment type="caution">
    <text evidence="5">The sequence shown here is derived from an EMBL/GenBank/DDBJ whole genome shotgun (WGS) entry which is preliminary data.</text>
</comment>
<evidence type="ECO:0000256" key="2">
    <source>
        <dbReference type="PROSITE-ProRule" id="PRU00703"/>
    </source>
</evidence>